<protein>
    <submittedName>
        <fullName evidence="1">Miro domain protein</fullName>
    </submittedName>
</protein>
<dbReference type="AlphaFoldDB" id="F6D4E5"/>
<reference evidence="1 2" key="1">
    <citation type="journal article" date="2014" name="Int. J. Syst. Evol. Microbiol.">
        <title>Methanobacterium paludis sp. nov. and a novel strain of Methanobacterium lacus isolated from northern peatlands.</title>
        <authorList>
            <person name="Cadillo-Quiroz H."/>
            <person name="Brauer S.L."/>
            <person name="Goodson N."/>
            <person name="Yavitt J.B."/>
            <person name="Zinder S.H."/>
        </authorList>
    </citation>
    <scope>NUCLEOTIDE SEQUENCE [LARGE SCALE GENOMIC DNA]</scope>
    <source>
        <strain evidence="2">DSM 25820 / JCM 18151 / SWAN1</strain>
    </source>
</reference>
<keyword evidence="2" id="KW-1185">Reference proteome</keyword>
<dbReference type="InterPro" id="IPR027417">
    <property type="entry name" value="P-loop_NTPase"/>
</dbReference>
<name>F6D4E5_METPW</name>
<dbReference type="RefSeq" id="WP_013826307.1">
    <property type="nucleotide sequence ID" value="NC_015574.1"/>
</dbReference>
<dbReference type="OrthoDB" id="69716at2157"/>
<gene>
    <name evidence="1" type="ordered locus">MSWAN_1797</name>
</gene>
<dbReference type="SUPFAM" id="SSF52540">
    <property type="entry name" value="P-loop containing nucleoside triphosphate hydrolases"/>
    <property type="match status" value="1"/>
</dbReference>
<dbReference type="CDD" id="cd00882">
    <property type="entry name" value="Ras_like_GTPase"/>
    <property type="match status" value="1"/>
</dbReference>
<dbReference type="STRING" id="868131.MSWAN_1797"/>
<accession>F6D4E5</accession>
<proteinExistence type="predicted"/>
<dbReference type="KEGG" id="mew:MSWAN_1797"/>
<evidence type="ECO:0000313" key="1">
    <source>
        <dbReference type="EMBL" id="AEG18808.1"/>
    </source>
</evidence>
<dbReference type="EMBL" id="CP002772">
    <property type="protein sequence ID" value="AEG18808.1"/>
    <property type="molecule type" value="Genomic_DNA"/>
</dbReference>
<dbReference type="HOGENOM" id="CLU_1507406_0_0_2"/>
<evidence type="ECO:0000313" key="2">
    <source>
        <dbReference type="Proteomes" id="UP000009231"/>
    </source>
</evidence>
<dbReference type="GeneID" id="10669307"/>
<sequence length="178" mass="20118">MDVKTIAILGTHGSGKTTALENFCHKLVQTPDLEHGTASINGQEIHFLSSPQYKQLDFMERIFSTNIDGVTVFVDNTRGVNGEDKEIIDAIEKKGIKYIILSNKQDLNDQKLEINFTNAPIIPTVAKDAECMINAMETLLKLISPYQYYLNKKSLEVINLYPLQIHRSNWNYNVTNGN</sequence>
<organism evidence="1 2">
    <name type="scientific">Methanobacterium paludis (strain DSM 25820 / JCM 18151 / SWAN1)</name>
    <dbReference type="NCBI Taxonomy" id="868131"/>
    <lineage>
        <taxon>Archaea</taxon>
        <taxon>Methanobacteriati</taxon>
        <taxon>Methanobacteriota</taxon>
        <taxon>Methanomada group</taxon>
        <taxon>Methanobacteria</taxon>
        <taxon>Methanobacteriales</taxon>
        <taxon>Methanobacteriaceae</taxon>
        <taxon>Methanobacterium</taxon>
    </lineage>
</organism>
<dbReference type="Proteomes" id="UP000009231">
    <property type="component" value="Chromosome"/>
</dbReference>
<dbReference type="eggNOG" id="arCOG00362">
    <property type="taxonomic scope" value="Archaea"/>
</dbReference>
<dbReference type="Gene3D" id="3.40.50.300">
    <property type="entry name" value="P-loop containing nucleotide triphosphate hydrolases"/>
    <property type="match status" value="1"/>
</dbReference>